<feature type="region of interest" description="Disordered" evidence="1">
    <location>
        <begin position="1"/>
        <end position="107"/>
    </location>
</feature>
<comment type="caution">
    <text evidence="4">The sequence shown here is derived from an EMBL/GenBank/DDBJ whole genome shotgun (WGS) entry which is preliminary data.</text>
</comment>
<evidence type="ECO:0000259" key="3">
    <source>
        <dbReference type="Pfam" id="PF08239"/>
    </source>
</evidence>
<evidence type="ECO:0000256" key="2">
    <source>
        <dbReference type="SAM" id="Phobius"/>
    </source>
</evidence>
<feature type="region of interest" description="Disordered" evidence="1">
    <location>
        <begin position="202"/>
        <end position="222"/>
    </location>
</feature>
<reference evidence="4 5" key="1">
    <citation type="submission" date="2018-05" db="EMBL/GenBank/DDBJ databases">
        <title>Genomic Encyclopedia of Type Strains, Phase IV (KMG-IV): sequencing the most valuable type-strain genomes for metagenomic binning, comparative biology and taxonomic classification.</title>
        <authorList>
            <person name="Goeker M."/>
        </authorList>
    </citation>
    <scope>NUCLEOTIDE SEQUENCE [LARGE SCALE GENOMIC DNA]</scope>
    <source>
        <strain evidence="4 5">DSM 6986</strain>
    </source>
</reference>
<evidence type="ECO:0000256" key="1">
    <source>
        <dbReference type="SAM" id="MobiDB-lite"/>
    </source>
</evidence>
<dbReference type="STRING" id="1192868.GCA_000304395_04590"/>
<feature type="domain" description="SH3b" evidence="3">
    <location>
        <begin position="353"/>
        <end position="401"/>
    </location>
</feature>
<feature type="compositionally biased region" description="Polar residues" evidence="1">
    <location>
        <begin position="277"/>
        <end position="310"/>
    </location>
</feature>
<dbReference type="Gene3D" id="2.30.30.40">
    <property type="entry name" value="SH3 Domains"/>
    <property type="match status" value="1"/>
</dbReference>
<feature type="compositionally biased region" description="Low complexity" evidence="1">
    <location>
        <begin position="62"/>
        <end position="92"/>
    </location>
</feature>
<evidence type="ECO:0000313" key="4">
    <source>
        <dbReference type="EMBL" id="PWJ83612.1"/>
    </source>
</evidence>
<proteinExistence type="predicted"/>
<accession>A0A316C1J7</accession>
<gene>
    <name evidence="4" type="ORF">C7441_1083</name>
</gene>
<evidence type="ECO:0000313" key="5">
    <source>
        <dbReference type="Proteomes" id="UP000245396"/>
    </source>
</evidence>
<keyword evidence="5" id="KW-1185">Reference proteome</keyword>
<feature type="transmembrane region" description="Helical" evidence="2">
    <location>
        <begin position="157"/>
        <end position="181"/>
    </location>
</feature>
<sequence>MTASRLADAPNDAPALEQELWRSVSLPAPQSAPGPSHPLMPERPLSAGFNRPLPAPANQSVPPAALKPARMPPAAALPAAPAQEAAQSSPSRPVAPHRPANDGVTAHQRRYDWNARGVPAEEPAATESSIVEKAVGIYASLARQATRLAGISTPRRWAVGVAGAAVVAVLGAATVGMTLFLDAPRDVEKPVVQAAAAETVAAPASQATDQQALAPQPAAPAKEPTAAIPASVVVTHDASAVPANAAAALLQPQASAPAAVASMQTLETGDARWARNDQATSAQADQQENASAPRQELAQNDGTDSATTSGIVPIKPADAQNVLADEQPAEPAAAQPVAADGGNGSSAVTTVAVKMRAKESNDAKVIAVLPARAPVDVLGCKAWCKVSYKGQEGFIYKRFVQR</sequence>
<keyword evidence="2" id="KW-1133">Transmembrane helix</keyword>
<keyword evidence="2" id="KW-0812">Transmembrane</keyword>
<dbReference type="EMBL" id="QGGG01000008">
    <property type="protein sequence ID" value="PWJ83612.1"/>
    <property type="molecule type" value="Genomic_DNA"/>
</dbReference>
<name>A0A316C1J7_PSESE</name>
<dbReference type="InterPro" id="IPR003646">
    <property type="entry name" value="SH3-like_bac-type"/>
</dbReference>
<feature type="region of interest" description="Disordered" evidence="1">
    <location>
        <begin position="276"/>
        <end position="311"/>
    </location>
</feature>
<dbReference type="Pfam" id="PF08239">
    <property type="entry name" value="SH3_3"/>
    <property type="match status" value="1"/>
</dbReference>
<organism evidence="4 5">
    <name type="scientific">Pseudaminobacter salicylatoxidans</name>
    <dbReference type="NCBI Taxonomy" id="93369"/>
    <lineage>
        <taxon>Bacteria</taxon>
        <taxon>Pseudomonadati</taxon>
        <taxon>Pseudomonadota</taxon>
        <taxon>Alphaproteobacteria</taxon>
        <taxon>Hyphomicrobiales</taxon>
        <taxon>Phyllobacteriaceae</taxon>
        <taxon>Pseudaminobacter</taxon>
    </lineage>
</organism>
<keyword evidence="2" id="KW-0472">Membrane</keyword>
<protein>
    <submittedName>
        <fullName evidence="4">SH3 domain-containing protein</fullName>
    </submittedName>
</protein>
<dbReference type="AlphaFoldDB" id="A0A316C1J7"/>
<dbReference type="Proteomes" id="UP000245396">
    <property type="component" value="Unassembled WGS sequence"/>
</dbReference>